<dbReference type="GO" id="GO:0007017">
    <property type="term" value="P:microtubule-based process"/>
    <property type="evidence" value="ECO:0007669"/>
    <property type="project" value="EnsemblFungi"/>
</dbReference>
<evidence type="ECO:0000256" key="4">
    <source>
        <dbReference type="ARBA" id="ARBA00022737"/>
    </source>
</evidence>
<dbReference type="PANTHER" id="PTHR10856:SF0">
    <property type="entry name" value="CORONIN"/>
    <property type="match status" value="1"/>
</dbReference>
<dbReference type="eggNOG" id="KOG0303">
    <property type="taxonomic scope" value="Eukaryota"/>
</dbReference>
<dbReference type="Gene3D" id="2.130.10.10">
    <property type="entry name" value="YVTN repeat-like/Quinoprotein amine dehydrogenase"/>
    <property type="match status" value="1"/>
</dbReference>
<dbReference type="GO" id="GO:1990819">
    <property type="term" value="C:mating projection actin fusion focus"/>
    <property type="evidence" value="ECO:0007669"/>
    <property type="project" value="EnsemblFungi"/>
</dbReference>
<evidence type="ECO:0000256" key="7">
    <source>
        <dbReference type="ARBA" id="ARBA00062568"/>
    </source>
</evidence>
<keyword evidence="6" id="KW-0009">Actin-binding</keyword>
<dbReference type="RefSeq" id="XP_014168405.1">
    <property type="nucleotide sequence ID" value="XM_014312930.1"/>
</dbReference>
<dbReference type="PRINTS" id="PR00320">
    <property type="entry name" value="GPROTEINBRPT"/>
</dbReference>
<evidence type="ECO:0000256" key="8">
    <source>
        <dbReference type="PROSITE-ProRule" id="PRU00221"/>
    </source>
</evidence>
<evidence type="ECO:0000256" key="6">
    <source>
        <dbReference type="ARBA" id="ARBA00023203"/>
    </source>
</evidence>
<feature type="compositionally biased region" description="Low complexity" evidence="11">
    <location>
        <begin position="411"/>
        <end position="429"/>
    </location>
</feature>
<evidence type="ECO:0000256" key="2">
    <source>
        <dbReference type="ARBA" id="ARBA00022553"/>
    </source>
</evidence>
<dbReference type="GO" id="GO:0051666">
    <property type="term" value="P:actin cortical patch localization"/>
    <property type="evidence" value="ECO:0007669"/>
    <property type="project" value="EnsemblFungi"/>
</dbReference>
<dbReference type="GO" id="GO:0030139">
    <property type="term" value="C:endocytic vesicle"/>
    <property type="evidence" value="ECO:0007669"/>
    <property type="project" value="EnsemblFungi"/>
</dbReference>
<dbReference type="STRING" id="655863.F0XUC4"/>
<dbReference type="InterPro" id="IPR015048">
    <property type="entry name" value="DUF1899"/>
</dbReference>
<dbReference type="GO" id="GO:0030479">
    <property type="term" value="C:actin cortical patch"/>
    <property type="evidence" value="ECO:0007669"/>
    <property type="project" value="EnsemblFungi"/>
</dbReference>
<feature type="repeat" description="WD" evidence="8">
    <location>
        <begin position="77"/>
        <end position="119"/>
    </location>
</feature>
<dbReference type="GO" id="GO:0110085">
    <property type="term" value="C:mitotic actomyosin contractile ring"/>
    <property type="evidence" value="ECO:0007669"/>
    <property type="project" value="EnsemblFungi"/>
</dbReference>
<keyword evidence="4 9" id="KW-0677">Repeat</keyword>
<evidence type="ECO:0000256" key="10">
    <source>
        <dbReference type="SAM" id="Coils"/>
    </source>
</evidence>
<dbReference type="SMART" id="SM01166">
    <property type="entry name" value="DUF1899"/>
    <property type="match status" value="1"/>
</dbReference>
<dbReference type="InterPro" id="IPR015505">
    <property type="entry name" value="Coronin"/>
</dbReference>
<dbReference type="PROSITE" id="PS00678">
    <property type="entry name" value="WD_REPEATS_1"/>
    <property type="match status" value="2"/>
</dbReference>
<feature type="coiled-coil region" evidence="10">
    <location>
        <begin position="553"/>
        <end position="580"/>
    </location>
</feature>
<protein>
    <recommendedName>
        <fullName evidence="9">Coronin</fullName>
    </recommendedName>
</protein>
<evidence type="ECO:0000256" key="3">
    <source>
        <dbReference type="ARBA" id="ARBA00022574"/>
    </source>
</evidence>
<reference evidence="13 14" key="1">
    <citation type="journal article" date="2011" name="Proc. Natl. Acad. Sci. U.S.A.">
        <title>Genome and transcriptome analyses of the mountain pine beetle-fungal symbiont Grosmannia clavigera, a lodgepole pine pathogen.</title>
        <authorList>
            <person name="DiGuistini S."/>
            <person name="Wang Y."/>
            <person name="Liao N.Y."/>
            <person name="Taylor G."/>
            <person name="Tanguay P."/>
            <person name="Feau N."/>
            <person name="Henrissat B."/>
            <person name="Chan S.K."/>
            <person name="Hesse-Orce U."/>
            <person name="Alamouti S.M."/>
            <person name="Tsui C.K.M."/>
            <person name="Docking R.T."/>
            <person name="Levasseur A."/>
            <person name="Haridas S."/>
            <person name="Robertson G."/>
            <person name="Birol I."/>
            <person name="Holt R.A."/>
            <person name="Marra M.A."/>
            <person name="Hamelin R.C."/>
            <person name="Hirst M."/>
            <person name="Jones S.J.M."/>
            <person name="Bohlmann J."/>
            <person name="Breuil C."/>
        </authorList>
    </citation>
    <scope>NUCLEOTIDE SEQUENCE [LARGE SCALE GENOMIC DNA]</scope>
    <source>
        <strain evidence="14">kw1407 / UAMH 11150</strain>
    </source>
</reference>
<dbReference type="GO" id="GO:0007015">
    <property type="term" value="P:actin filament organization"/>
    <property type="evidence" value="ECO:0007669"/>
    <property type="project" value="EnsemblFungi"/>
</dbReference>
<dbReference type="InterPro" id="IPR019775">
    <property type="entry name" value="WD40_repeat_CS"/>
</dbReference>
<dbReference type="GO" id="GO:0034316">
    <property type="term" value="P:negative regulation of Arp2/3 complex-mediated actin nucleation"/>
    <property type="evidence" value="ECO:0007669"/>
    <property type="project" value="EnsemblFungi"/>
</dbReference>
<dbReference type="GO" id="GO:0008017">
    <property type="term" value="F:microtubule binding"/>
    <property type="evidence" value="ECO:0007669"/>
    <property type="project" value="EnsemblFungi"/>
</dbReference>
<feature type="repeat" description="WD" evidence="8">
    <location>
        <begin position="175"/>
        <end position="216"/>
    </location>
</feature>
<feature type="domain" description="DUF1899" evidence="12">
    <location>
        <begin position="4"/>
        <end position="68"/>
    </location>
</feature>
<organism evidence="14">
    <name type="scientific">Grosmannia clavigera (strain kw1407 / UAMH 11150)</name>
    <name type="common">Blue stain fungus</name>
    <name type="synonym">Graphiocladiella clavigera</name>
    <dbReference type="NCBI Taxonomy" id="655863"/>
    <lineage>
        <taxon>Eukaryota</taxon>
        <taxon>Fungi</taxon>
        <taxon>Dikarya</taxon>
        <taxon>Ascomycota</taxon>
        <taxon>Pezizomycotina</taxon>
        <taxon>Sordariomycetes</taxon>
        <taxon>Sordariomycetidae</taxon>
        <taxon>Ophiostomatales</taxon>
        <taxon>Ophiostomataceae</taxon>
        <taxon>Leptographium</taxon>
    </lineage>
</organism>
<gene>
    <name evidence="13" type="ORF">CMQ_4774</name>
</gene>
<keyword evidence="3 8" id="KW-0853">WD repeat</keyword>
<evidence type="ECO:0000259" key="12">
    <source>
        <dbReference type="SMART" id="SM01166"/>
    </source>
</evidence>
<dbReference type="GO" id="GO:2000601">
    <property type="term" value="P:positive regulation of Arp2/3 complex-mediated actin nucleation"/>
    <property type="evidence" value="ECO:0007669"/>
    <property type="project" value="EnsemblFungi"/>
</dbReference>
<proteinExistence type="inferred from homology"/>
<dbReference type="SMART" id="SM00320">
    <property type="entry name" value="WD40"/>
    <property type="match status" value="3"/>
</dbReference>
<dbReference type="InterPro" id="IPR036322">
    <property type="entry name" value="WD40_repeat_dom_sf"/>
</dbReference>
<dbReference type="PROSITE" id="PS50082">
    <property type="entry name" value="WD_REPEATS_2"/>
    <property type="match status" value="3"/>
</dbReference>
<dbReference type="Proteomes" id="UP000007796">
    <property type="component" value="Unassembled WGS sequence"/>
</dbReference>
<name>F0XUC4_GROCL</name>
<dbReference type="InterPro" id="IPR001680">
    <property type="entry name" value="WD40_rpt"/>
</dbReference>
<dbReference type="AlphaFoldDB" id="F0XUC4"/>
<dbReference type="GO" id="GO:0051015">
    <property type="term" value="F:actin filament binding"/>
    <property type="evidence" value="ECO:0007669"/>
    <property type="project" value="EnsemblFungi"/>
</dbReference>
<evidence type="ECO:0000256" key="11">
    <source>
        <dbReference type="SAM" id="MobiDB-lite"/>
    </source>
</evidence>
<comment type="similarity">
    <text evidence="1 9">Belongs to the WD repeat coronin family.</text>
</comment>
<dbReference type="SUPFAM" id="SSF50978">
    <property type="entry name" value="WD40 repeat-like"/>
    <property type="match status" value="1"/>
</dbReference>
<evidence type="ECO:0000256" key="9">
    <source>
        <dbReference type="RuleBase" id="RU280818"/>
    </source>
</evidence>
<keyword evidence="14" id="KW-1185">Reference proteome</keyword>
<dbReference type="GO" id="GO:0030674">
    <property type="term" value="F:protein-macromolecule adaptor activity"/>
    <property type="evidence" value="ECO:0007669"/>
    <property type="project" value="EnsemblFungi"/>
</dbReference>
<dbReference type="InterPro" id="IPR020472">
    <property type="entry name" value="WD40_PAC1"/>
</dbReference>
<evidence type="ECO:0000256" key="5">
    <source>
        <dbReference type="ARBA" id="ARBA00023054"/>
    </source>
</evidence>
<sequence>MAGRFVRASKYRHVFGKPTRKEFCYDNLHISRNAWDTNLVKANPEYLSVNWESSGGGAFAVIPLGERGKLPDLIPLFRGHTAAVLDTDWHPFDDNVLASASDDGRVFVWHVPKDFTLHTDAEEVVDVAPVSKLAGHSRKVGQVLFNPAAENILASASGDLTIKLWDITTNQTVHTLKQPDIVQSLSWNADGSMLVTTSRDKRLRVWDVRQERPAHEGPGHLGAKNSRVVWMGEHNRFATTGFSRMSERQLALWEPGNNEPIGGFNQLDSISGVLMPFWDDGSNCLYLAGKGDGNIRYFEYAQDKFEFLSEYKSADPQRGLAFVPRRGVNVHENEVMRAYKTVNDSYIEPISFTVPRRAETFQSDIFPPAVGLKPAVSAKDWLSGKTGLPSKIDLESVYDGTAPVEVPSDYKPTPTATSSAPAPAAAAAPKEAEPKSTPTPTPTPIHSGPPASMADQKQSMSSIANKYQDAADDEDDEAAETSSFEEVGRPQPRGNAQPAASPYKPPMPQPHSPSAAKAPVSPVVSRAPTVVHEAVAAPAAPVAPAPAAVTDALVELTQLVKEQNSKIDVLTTEVDGLKKRLLVSTDQSERIRQLELELEEARS</sequence>
<dbReference type="OrthoDB" id="1850764at2759"/>
<dbReference type="Pfam" id="PF16300">
    <property type="entry name" value="WD40_4"/>
    <property type="match status" value="1"/>
</dbReference>
<dbReference type="InterPro" id="IPR015943">
    <property type="entry name" value="WD40/YVTN_repeat-like_dom_sf"/>
</dbReference>
<accession>F0XUC4</accession>
<dbReference type="HOGENOM" id="CLU_026859_3_1_1"/>
<dbReference type="FunCoup" id="F0XUC4">
    <property type="interactions" value="314"/>
</dbReference>
<dbReference type="SMART" id="SM01167">
    <property type="entry name" value="DUF1900"/>
    <property type="match status" value="1"/>
</dbReference>
<dbReference type="Pfam" id="PF00400">
    <property type="entry name" value="WD40"/>
    <property type="match status" value="3"/>
</dbReference>
<comment type="subunit">
    <text evidence="7">Binds to F-actin.</text>
</comment>
<feature type="region of interest" description="Disordered" evidence="11">
    <location>
        <begin position="405"/>
        <end position="524"/>
    </location>
</feature>
<dbReference type="PROSITE" id="PS50294">
    <property type="entry name" value="WD_REPEATS_REGION"/>
    <property type="match status" value="3"/>
</dbReference>
<feature type="compositionally biased region" description="Acidic residues" evidence="11">
    <location>
        <begin position="470"/>
        <end position="479"/>
    </location>
</feature>
<dbReference type="PANTHER" id="PTHR10856">
    <property type="entry name" value="CORONIN"/>
    <property type="match status" value="1"/>
</dbReference>
<dbReference type="GO" id="GO:0071933">
    <property type="term" value="F:Arp2/3 complex binding"/>
    <property type="evidence" value="ECO:0007669"/>
    <property type="project" value="EnsemblFungi"/>
</dbReference>
<keyword evidence="5 10" id="KW-0175">Coiled coil</keyword>
<dbReference type="GO" id="GO:0071846">
    <property type="term" value="P:actin filament debranching"/>
    <property type="evidence" value="ECO:0007669"/>
    <property type="project" value="EnsemblFungi"/>
</dbReference>
<dbReference type="InParanoid" id="F0XUC4"/>
<keyword evidence="2" id="KW-0597">Phosphoprotein</keyword>
<feature type="repeat" description="WD" evidence="8">
    <location>
        <begin position="133"/>
        <end position="175"/>
    </location>
</feature>
<dbReference type="EMBL" id="GL630006">
    <property type="protein sequence ID" value="EFW98922.1"/>
    <property type="molecule type" value="Genomic_DNA"/>
</dbReference>
<dbReference type="Pfam" id="PF08953">
    <property type="entry name" value="DUF1899"/>
    <property type="match status" value="1"/>
</dbReference>
<feature type="compositionally biased region" description="Polar residues" evidence="11">
    <location>
        <begin position="455"/>
        <end position="465"/>
    </location>
</feature>
<dbReference type="GeneID" id="25978022"/>
<dbReference type="FunFam" id="2.130.10.10:FF:000197">
    <property type="entry name" value="Coronin"/>
    <property type="match status" value="1"/>
</dbReference>
<evidence type="ECO:0000313" key="13">
    <source>
        <dbReference type="EMBL" id="EFW98922.1"/>
    </source>
</evidence>
<evidence type="ECO:0000256" key="1">
    <source>
        <dbReference type="ARBA" id="ARBA00009482"/>
    </source>
</evidence>
<evidence type="ECO:0000313" key="14">
    <source>
        <dbReference type="Proteomes" id="UP000007796"/>
    </source>
</evidence>